<dbReference type="Proteomes" id="UP001054945">
    <property type="component" value="Unassembled WGS sequence"/>
</dbReference>
<name>A0AAV4REC3_CAEEX</name>
<evidence type="ECO:0000313" key="3">
    <source>
        <dbReference type="Proteomes" id="UP001054945"/>
    </source>
</evidence>
<feature type="region of interest" description="Disordered" evidence="1">
    <location>
        <begin position="54"/>
        <end position="75"/>
    </location>
</feature>
<comment type="caution">
    <text evidence="2">The sequence shown here is derived from an EMBL/GenBank/DDBJ whole genome shotgun (WGS) entry which is preliminary data.</text>
</comment>
<proteinExistence type="predicted"/>
<keyword evidence="3" id="KW-1185">Reference proteome</keyword>
<gene>
    <name evidence="2" type="ORF">CEXT_231261</name>
</gene>
<reference evidence="2 3" key="1">
    <citation type="submission" date="2021-06" db="EMBL/GenBank/DDBJ databases">
        <title>Caerostris extrusa draft genome.</title>
        <authorList>
            <person name="Kono N."/>
            <person name="Arakawa K."/>
        </authorList>
    </citation>
    <scope>NUCLEOTIDE SEQUENCE [LARGE SCALE GENOMIC DNA]</scope>
</reference>
<evidence type="ECO:0000313" key="2">
    <source>
        <dbReference type="EMBL" id="GIY18954.1"/>
    </source>
</evidence>
<dbReference type="AlphaFoldDB" id="A0AAV4REC3"/>
<evidence type="ECO:0000256" key="1">
    <source>
        <dbReference type="SAM" id="MobiDB-lite"/>
    </source>
</evidence>
<sequence>MQIEKVYGTRPFQIPVQSYAERSDFAGDAPCLSGHKMQIEKVYGMRPIQIPVHSYAERSETKEKNGDKEMNTRNC</sequence>
<organism evidence="2 3">
    <name type="scientific">Caerostris extrusa</name>
    <name type="common">Bark spider</name>
    <name type="synonym">Caerostris bankana</name>
    <dbReference type="NCBI Taxonomy" id="172846"/>
    <lineage>
        <taxon>Eukaryota</taxon>
        <taxon>Metazoa</taxon>
        <taxon>Ecdysozoa</taxon>
        <taxon>Arthropoda</taxon>
        <taxon>Chelicerata</taxon>
        <taxon>Arachnida</taxon>
        <taxon>Araneae</taxon>
        <taxon>Araneomorphae</taxon>
        <taxon>Entelegynae</taxon>
        <taxon>Araneoidea</taxon>
        <taxon>Araneidae</taxon>
        <taxon>Caerostris</taxon>
    </lineage>
</organism>
<accession>A0AAV4REC3</accession>
<dbReference type="EMBL" id="BPLR01007700">
    <property type="protein sequence ID" value="GIY18954.1"/>
    <property type="molecule type" value="Genomic_DNA"/>
</dbReference>
<feature type="compositionally biased region" description="Basic and acidic residues" evidence="1">
    <location>
        <begin position="55"/>
        <end position="75"/>
    </location>
</feature>
<protein>
    <submittedName>
        <fullName evidence="2">Uncharacterized protein</fullName>
    </submittedName>
</protein>